<evidence type="ECO:0000313" key="3">
    <source>
        <dbReference type="Proteomes" id="UP000620046"/>
    </source>
</evidence>
<dbReference type="SUPFAM" id="SSF56524">
    <property type="entry name" value="Oxidoreductase molybdopterin-binding domain"/>
    <property type="match status" value="1"/>
</dbReference>
<proteinExistence type="predicted"/>
<organism evidence="2 3">
    <name type="scientific">Dyella nitratireducens</name>
    <dbReference type="NCBI Taxonomy" id="1849580"/>
    <lineage>
        <taxon>Bacteria</taxon>
        <taxon>Pseudomonadati</taxon>
        <taxon>Pseudomonadota</taxon>
        <taxon>Gammaproteobacteria</taxon>
        <taxon>Lysobacterales</taxon>
        <taxon>Rhodanobacteraceae</taxon>
        <taxon>Dyella</taxon>
    </lineage>
</organism>
<protein>
    <recommendedName>
        <fullName evidence="1">Oxidoreductase molybdopterin-binding domain-containing protein</fullName>
    </recommendedName>
</protein>
<keyword evidence="3" id="KW-1185">Reference proteome</keyword>
<dbReference type="EMBL" id="BMJA01000004">
    <property type="protein sequence ID" value="GGA47089.1"/>
    <property type="molecule type" value="Genomic_DNA"/>
</dbReference>
<reference evidence="3" key="1">
    <citation type="journal article" date="2019" name="Int. J. Syst. Evol. Microbiol.">
        <title>The Global Catalogue of Microorganisms (GCM) 10K type strain sequencing project: providing services to taxonomists for standard genome sequencing and annotation.</title>
        <authorList>
            <consortium name="The Broad Institute Genomics Platform"/>
            <consortium name="The Broad Institute Genome Sequencing Center for Infectious Disease"/>
            <person name="Wu L."/>
            <person name="Ma J."/>
        </authorList>
    </citation>
    <scope>NUCLEOTIDE SEQUENCE [LARGE SCALE GENOMIC DNA]</scope>
    <source>
        <strain evidence="3">CGMCC 1.15439</strain>
    </source>
</reference>
<comment type="caution">
    <text evidence="2">The sequence shown here is derived from an EMBL/GenBank/DDBJ whole genome shotgun (WGS) entry which is preliminary data.</text>
</comment>
<dbReference type="Gene3D" id="3.90.420.10">
    <property type="entry name" value="Oxidoreductase, molybdopterin-binding domain"/>
    <property type="match status" value="1"/>
</dbReference>
<dbReference type="InterPro" id="IPR036374">
    <property type="entry name" value="OxRdtase_Mopterin-bd_sf"/>
</dbReference>
<feature type="domain" description="Oxidoreductase molybdopterin-binding" evidence="1">
    <location>
        <begin position="25"/>
        <end position="121"/>
    </location>
</feature>
<accession>A0ABQ1GNC0</accession>
<sequence>MTLDRQALAGMPRMSIDTTAIHHESAAHWQGVSLKDVLQHAGVPSGEQLRGHNMATMVRVTASDNYQVVFSLGELDPMLGNEQVILADTRDGQPLTKDGPFRLVLPGDKRPARWIHNVTTIDVILGNAGH</sequence>
<gene>
    <name evidence="2" type="ORF">GCM10010981_40340</name>
</gene>
<evidence type="ECO:0000259" key="1">
    <source>
        <dbReference type="Pfam" id="PF00174"/>
    </source>
</evidence>
<evidence type="ECO:0000313" key="2">
    <source>
        <dbReference type="EMBL" id="GGA47089.1"/>
    </source>
</evidence>
<dbReference type="InterPro" id="IPR000572">
    <property type="entry name" value="OxRdtase_Mopterin-bd_dom"/>
</dbReference>
<name>A0ABQ1GNC0_9GAMM</name>
<dbReference type="Pfam" id="PF00174">
    <property type="entry name" value="Oxidored_molyb"/>
    <property type="match status" value="1"/>
</dbReference>
<dbReference type="Proteomes" id="UP000620046">
    <property type="component" value="Unassembled WGS sequence"/>
</dbReference>